<evidence type="ECO:0000256" key="8">
    <source>
        <dbReference type="PROSITE-ProRule" id="PRU00023"/>
    </source>
</evidence>
<evidence type="ECO:0000256" key="9">
    <source>
        <dbReference type="SAM" id="MobiDB-lite"/>
    </source>
</evidence>
<comment type="pathway">
    <text evidence="7">Nitrogen metabolism; (S)-allantoin degradation; (S)-ureidoglycolate from allantoate (aminidohydrolase route): step 1/1.</text>
</comment>
<keyword evidence="5" id="KW-0378">Hydrolase</keyword>
<dbReference type="SUPFAM" id="SSF48403">
    <property type="entry name" value="Ankyrin repeat"/>
    <property type="match status" value="1"/>
</dbReference>
<dbReference type="OMA" id="WSQVMYW"/>
<dbReference type="Pfam" id="PF01843">
    <property type="entry name" value="DIL"/>
    <property type="match status" value="1"/>
</dbReference>
<keyword evidence="4" id="KW-0659">Purine metabolism</keyword>
<dbReference type="OrthoDB" id="426293at2759"/>
<dbReference type="KEGG" id="ztr:MYCGRDRAFT_109769"/>
<dbReference type="GO" id="GO:0006144">
    <property type="term" value="P:purine nucleobase metabolic process"/>
    <property type="evidence" value="ECO:0007669"/>
    <property type="project" value="UniProtKB-KW"/>
</dbReference>
<dbReference type="InterPro" id="IPR002110">
    <property type="entry name" value="Ankyrin_rpt"/>
</dbReference>
<dbReference type="PANTHER" id="PTHR16027">
    <property type="entry name" value="DILUTE DOMAIN-CONTAINING PROTEIN YPR089W"/>
    <property type="match status" value="1"/>
</dbReference>
<dbReference type="GO" id="GO:0051020">
    <property type="term" value="F:GTPase binding"/>
    <property type="evidence" value="ECO:0007669"/>
    <property type="project" value="TreeGrafter"/>
</dbReference>
<dbReference type="eggNOG" id="KOG4145">
    <property type="taxonomic scope" value="Eukaryota"/>
</dbReference>
<dbReference type="STRING" id="336722.F9XCV4"/>
<feature type="compositionally biased region" description="Polar residues" evidence="9">
    <location>
        <begin position="719"/>
        <end position="728"/>
    </location>
</feature>
<keyword evidence="12" id="KW-1185">Reference proteome</keyword>
<feature type="repeat" description="ANK" evidence="8">
    <location>
        <begin position="215"/>
        <end position="247"/>
    </location>
</feature>
<proteinExistence type="inferred from homology"/>
<dbReference type="PROSITE" id="PS51126">
    <property type="entry name" value="DILUTE"/>
    <property type="match status" value="1"/>
</dbReference>
<feature type="compositionally biased region" description="Acidic residues" evidence="9">
    <location>
        <begin position="17"/>
        <end position="30"/>
    </location>
</feature>
<name>F9XCV4_ZYMTI</name>
<dbReference type="eggNOG" id="KOG0508">
    <property type="taxonomic scope" value="Eukaryota"/>
</dbReference>
<dbReference type="InterPro" id="IPR052072">
    <property type="entry name" value="Vascular_dev_regulator"/>
</dbReference>
<feature type="compositionally biased region" description="Basic and acidic residues" evidence="9">
    <location>
        <begin position="1188"/>
        <end position="1197"/>
    </location>
</feature>
<feature type="region of interest" description="Disordered" evidence="9">
    <location>
        <begin position="1"/>
        <end position="51"/>
    </location>
</feature>
<dbReference type="RefSeq" id="XP_003851400.1">
    <property type="nucleotide sequence ID" value="XM_003851352.1"/>
</dbReference>
<dbReference type="InterPro" id="IPR008979">
    <property type="entry name" value="Galactose-bd-like_sf"/>
</dbReference>
<dbReference type="Proteomes" id="UP000008062">
    <property type="component" value="Chromosome 6"/>
</dbReference>
<feature type="domain" description="Dilute" evidence="10">
    <location>
        <begin position="413"/>
        <end position="703"/>
    </location>
</feature>
<dbReference type="Pfam" id="PF03561">
    <property type="entry name" value="Allantoicase"/>
    <property type="match status" value="2"/>
</dbReference>
<evidence type="ECO:0000256" key="6">
    <source>
        <dbReference type="ARBA" id="ARBA00056910"/>
    </source>
</evidence>
<evidence type="ECO:0000256" key="1">
    <source>
        <dbReference type="ARBA" id="ARBA00001314"/>
    </source>
</evidence>
<dbReference type="GO" id="GO:0000256">
    <property type="term" value="P:allantoin catabolic process"/>
    <property type="evidence" value="ECO:0007669"/>
    <property type="project" value="InterPro"/>
</dbReference>
<dbReference type="InterPro" id="IPR037986">
    <property type="entry name" value="Myo5p-like_CBD_DIL"/>
</dbReference>
<dbReference type="InParanoid" id="F9XCV4"/>
<feature type="region of interest" description="Disordered" evidence="9">
    <location>
        <begin position="1180"/>
        <end position="1205"/>
    </location>
</feature>
<dbReference type="EC" id="3.5.3.4" evidence="3"/>
<comment type="catalytic activity">
    <reaction evidence="1">
        <text>allantoate + H2O = (S)-ureidoglycolate + urea</text>
        <dbReference type="Rhea" id="RHEA:11016"/>
        <dbReference type="ChEBI" id="CHEBI:15377"/>
        <dbReference type="ChEBI" id="CHEBI:16199"/>
        <dbReference type="ChEBI" id="CHEBI:17536"/>
        <dbReference type="ChEBI" id="CHEBI:57296"/>
        <dbReference type="EC" id="3.5.3.4"/>
    </reaction>
</comment>
<sequence>MDTEDRDIAEHRNGEGDEHEEEDEEEEDSDTMTRRRPRELPADLPRSLNDRTAYTGYTQETEYYDAWQGQSQFLTAPTIAKPINFNLSLHEPDDDGDFGRDFGDDDVRLAQMLVAQGRGPSDAAEAEEDEVLADDKLSRDQKSSALQDFLFMAASNGDARRVQRLVRGDASDLIKLDGVDAEGTPPLVYASCFGHKDVVLALLNAGATVDNQDKNQWTALMWAMTNSHKDIAKILLDHGASTDVKSSSGRTALDFVPPQSEIAEFLQRNGYSVGSAGVGGMGITDDYYNSGFSQDRFEEELAESEMRRRMMMESAINLEVDLGNLGLDEQPDSPDDFEDAQEFVWDRCLNDQMFVFMQSDIERILDVVITKMTPQRTPSQKPVPANVIFLGARYAHYHADKDLLIEWLESAQDKIYAVVDQHQWDMTILAFWVSNATLLLHYLKKDSGLTQETTQFQAQMAELIHEIYILIIRDAERRMDKVLDAAMLDHETIPGFEDIAFQNEWKFLRSKTKVKPEPVEKRFRPPSPKRKMQTSPRNITSLLSSTLFVLDLYDVHSVITVQILSQLYYWLGAEIFNRIMSNKRYLARTKAMQIRMNISTLEDWARTNNRQPEHFDAGSTVAVGEPTVDSARRHMAPVVQLLQWLQCFSSLGEDREAMEVTIQQLPNLGTKQLLHAVKHYRAEVGEKTLTRPGLRHIQEIKSRPKKSPSAEPATAGSAEPSTPMSPNGQALPATATLHADEDDSPPESNLMNPALLLPFHLPTSTDMLVSYGAGFGGMNKERERRYIPSIPPEIFSKLDPSGGQTAKSMETVTFVPADKIDETFKSDSIDLVNKALGSRIVSTSDEWFAAAENLTTPTPPIRKAGVFTHAGAWFDGWETRRHNTQPFDWVIIRLGVASGRVKGVEIDTAYFNGNEAPAVGVQGCFARDEDEEEMKKERFGGWETILSKQPCGPSQRHGWLLNQETEKAYTHVRLQMFPDGGIARFRLFGTVVPVLPADANEVFDLAACVNGGVAVSCSDQHFGTKDNLILPGRGVDMGDGWETARSRGEHVDWTIIKLGVPGQIEKLVVDTAHFRGNFPQKVQIYAAPANGDSVPGSDDASWIEILEPQKTGPDAEHEYAEKVSKNTSGKVYGWVKLVIIPDGGVKRIRVFGRRGYYSTCEVLEESPASLTNVGPVPFNVGPGPYEKQSAHTLHDTSKSTPSRHP</sequence>
<feature type="repeat" description="ANK" evidence="8">
    <location>
        <begin position="182"/>
        <end position="214"/>
    </location>
</feature>
<dbReference type="Gene3D" id="2.60.120.260">
    <property type="entry name" value="Galactose-binding domain-like"/>
    <property type="match status" value="2"/>
</dbReference>
<feature type="region of interest" description="Disordered" evidence="9">
    <location>
        <begin position="691"/>
        <end position="731"/>
    </location>
</feature>
<evidence type="ECO:0000313" key="12">
    <source>
        <dbReference type="Proteomes" id="UP000008062"/>
    </source>
</evidence>
<dbReference type="SMART" id="SM01132">
    <property type="entry name" value="DIL"/>
    <property type="match status" value="1"/>
</dbReference>
<evidence type="ECO:0000256" key="5">
    <source>
        <dbReference type="ARBA" id="ARBA00022801"/>
    </source>
</evidence>
<evidence type="ECO:0000259" key="10">
    <source>
        <dbReference type="PROSITE" id="PS51126"/>
    </source>
</evidence>
<protein>
    <recommendedName>
        <fullName evidence="3">allantoicase</fullName>
        <ecNumber evidence="3">3.5.3.4</ecNumber>
    </recommendedName>
</protein>
<dbReference type="SMART" id="SM00248">
    <property type="entry name" value="ANK"/>
    <property type="match status" value="2"/>
</dbReference>
<dbReference type="CDD" id="cd15473">
    <property type="entry name" value="Myo5p-like_CBD_DIL_ANK"/>
    <property type="match status" value="1"/>
</dbReference>
<keyword evidence="8" id="KW-0040">ANK repeat</keyword>
<evidence type="ECO:0000256" key="7">
    <source>
        <dbReference type="ARBA" id="ARBA00060607"/>
    </source>
</evidence>
<dbReference type="PROSITE" id="PS50088">
    <property type="entry name" value="ANK_REPEAT"/>
    <property type="match status" value="2"/>
</dbReference>
<dbReference type="InterPro" id="IPR036770">
    <property type="entry name" value="Ankyrin_rpt-contain_sf"/>
</dbReference>
<gene>
    <name evidence="11" type="ORF">MYCGRDRAFT_109769</name>
</gene>
<comment type="function">
    <text evidence="6">Utilization of purines as secondary nitrogen sources, when primary sources are limiting.</text>
</comment>
<dbReference type="EMBL" id="CM001201">
    <property type="protein sequence ID" value="EGP86376.1"/>
    <property type="molecule type" value="Genomic_DNA"/>
</dbReference>
<dbReference type="PROSITE" id="PS50297">
    <property type="entry name" value="ANK_REP_REGION"/>
    <property type="match status" value="2"/>
</dbReference>
<dbReference type="NCBIfam" id="TIGR02961">
    <property type="entry name" value="allantoicase"/>
    <property type="match status" value="1"/>
</dbReference>
<dbReference type="GO" id="GO:0004037">
    <property type="term" value="F:allantoicase activity"/>
    <property type="evidence" value="ECO:0007669"/>
    <property type="project" value="UniProtKB-EC"/>
</dbReference>
<dbReference type="InterPro" id="IPR002710">
    <property type="entry name" value="Dilute_dom"/>
</dbReference>
<accession>F9XCV4</accession>
<organism evidence="11 12">
    <name type="scientific">Zymoseptoria tritici (strain CBS 115943 / IPO323)</name>
    <name type="common">Speckled leaf blotch fungus</name>
    <name type="synonym">Septoria tritici</name>
    <dbReference type="NCBI Taxonomy" id="336722"/>
    <lineage>
        <taxon>Eukaryota</taxon>
        <taxon>Fungi</taxon>
        <taxon>Dikarya</taxon>
        <taxon>Ascomycota</taxon>
        <taxon>Pezizomycotina</taxon>
        <taxon>Dothideomycetes</taxon>
        <taxon>Dothideomycetidae</taxon>
        <taxon>Mycosphaerellales</taxon>
        <taxon>Mycosphaerellaceae</taxon>
        <taxon>Zymoseptoria</taxon>
    </lineage>
</organism>
<evidence type="ECO:0000256" key="2">
    <source>
        <dbReference type="ARBA" id="ARBA00009242"/>
    </source>
</evidence>
<dbReference type="GeneID" id="13393703"/>
<comment type="similarity">
    <text evidence="2">Belongs to the allantoicase family.</text>
</comment>
<dbReference type="Pfam" id="PF12796">
    <property type="entry name" value="Ank_2"/>
    <property type="match status" value="1"/>
</dbReference>
<dbReference type="HOGENOM" id="CLU_007327_0_0_1"/>
<dbReference type="HAMAP" id="MF_00813">
    <property type="entry name" value="Allantoicase"/>
    <property type="match status" value="1"/>
</dbReference>
<dbReference type="SUPFAM" id="SSF49785">
    <property type="entry name" value="Galactose-binding domain-like"/>
    <property type="match status" value="2"/>
</dbReference>
<evidence type="ECO:0000313" key="11">
    <source>
        <dbReference type="EMBL" id="EGP86376.1"/>
    </source>
</evidence>
<dbReference type="FunFam" id="2.60.120.260:FF:000078">
    <property type="entry name" value="DAL2p Allantoicase"/>
    <property type="match status" value="1"/>
</dbReference>
<feature type="compositionally biased region" description="Basic and acidic residues" evidence="9">
    <location>
        <begin position="1"/>
        <end position="16"/>
    </location>
</feature>
<dbReference type="AlphaFoldDB" id="F9XCV4"/>
<reference evidence="11 12" key="1">
    <citation type="journal article" date="2011" name="PLoS Genet.">
        <title>Finished genome of the fungal wheat pathogen Mycosphaerella graminicola reveals dispensome structure, chromosome plasticity, and stealth pathogenesis.</title>
        <authorList>
            <person name="Goodwin S.B."/>
            <person name="Ben M'barek S."/>
            <person name="Dhillon B."/>
            <person name="Wittenberg A.H.J."/>
            <person name="Crane C.F."/>
            <person name="Hane J.K."/>
            <person name="Foster A.J."/>
            <person name="Van der Lee T.A.J."/>
            <person name="Grimwood J."/>
            <person name="Aerts A."/>
            <person name="Antoniw J."/>
            <person name="Bailey A."/>
            <person name="Bluhm B."/>
            <person name="Bowler J."/>
            <person name="Bristow J."/>
            <person name="van der Burgt A."/>
            <person name="Canto-Canche B."/>
            <person name="Churchill A.C.L."/>
            <person name="Conde-Ferraez L."/>
            <person name="Cools H.J."/>
            <person name="Coutinho P.M."/>
            <person name="Csukai M."/>
            <person name="Dehal P."/>
            <person name="De Wit P."/>
            <person name="Donzelli B."/>
            <person name="van de Geest H.C."/>
            <person name="van Ham R.C.H.J."/>
            <person name="Hammond-Kosack K.E."/>
            <person name="Henrissat B."/>
            <person name="Kilian A."/>
            <person name="Kobayashi A.K."/>
            <person name="Koopmann E."/>
            <person name="Kourmpetis Y."/>
            <person name="Kuzniar A."/>
            <person name="Lindquist E."/>
            <person name="Lombard V."/>
            <person name="Maliepaard C."/>
            <person name="Martins N."/>
            <person name="Mehrabi R."/>
            <person name="Nap J.P.H."/>
            <person name="Ponomarenko A."/>
            <person name="Rudd J.J."/>
            <person name="Salamov A."/>
            <person name="Schmutz J."/>
            <person name="Schouten H.J."/>
            <person name="Shapiro H."/>
            <person name="Stergiopoulos I."/>
            <person name="Torriani S.F.F."/>
            <person name="Tu H."/>
            <person name="de Vries R.P."/>
            <person name="Waalwijk C."/>
            <person name="Ware S.B."/>
            <person name="Wiebenga A."/>
            <person name="Zwiers L.-H."/>
            <person name="Oliver R.P."/>
            <person name="Grigoriev I.V."/>
            <person name="Kema G.H.J."/>
        </authorList>
    </citation>
    <scope>NUCLEOTIDE SEQUENCE [LARGE SCALE GENOMIC DNA]</scope>
    <source>
        <strain evidence="12">CBS 115943 / IPO323</strain>
    </source>
</reference>
<dbReference type="FunFam" id="2.60.120.260:FF:000059">
    <property type="entry name" value="Probable allantoicase"/>
    <property type="match status" value="1"/>
</dbReference>
<evidence type="ECO:0000256" key="4">
    <source>
        <dbReference type="ARBA" id="ARBA00022631"/>
    </source>
</evidence>
<dbReference type="InterPro" id="IPR005164">
    <property type="entry name" value="Allantoicase"/>
</dbReference>
<dbReference type="Gene3D" id="1.25.40.20">
    <property type="entry name" value="Ankyrin repeat-containing domain"/>
    <property type="match status" value="1"/>
</dbReference>
<dbReference type="InterPro" id="IPR015908">
    <property type="entry name" value="Allantoicase_dom"/>
</dbReference>
<dbReference type="PANTHER" id="PTHR16027:SF6">
    <property type="entry name" value="DILUTE DOMAIN-CONTAINING PROTEIN"/>
    <property type="match status" value="1"/>
</dbReference>
<evidence type="ECO:0000256" key="3">
    <source>
        <dbReference type="ARBA" id="ARBA00012170"/>
    </source>
</evidence>